<protein>
    <submittedName>
        <fullName evidence="2">Forkhead box K1</fullName>
    </submittedName>
</protein>
<feature type="region of interest" description="Disordered" evidence="1">
    <location>
        <begin position="49"/>
        <end position="117"/>
    </location>
</feature>
<dbReference type="GeneTree" id="ENSGT00940000159507"/>
<dbReference type="InterPro" id="IPR002110">
    <property type="entry name" value="Ankyrin_rpt"/>
</dbReference>
<dbReference type="InterPro" id="IPR036770">
    <property type="entry name" value="Ankyrin_rpt-contain_sf"/>
</dbReference>
<reference evidence="2" key="3">
    <citation type="submission" date="2025-09" db="UniProtKB">
        <authorList>
            <consortium name="Ensembl"/>
        </authorList>
    </citation>
    <scope>IDENTIFICATION</scope>
</reference>
<evidence type="ECO:0000256" key="1">
    <source>
        <dbReference type="SAM" id="MobiDB-lite"/>
    </source>
</evidence>
<keyword evidence="3" id="KW-1185">Reference proteome</keyword>
<dbReference type="Ensembl" id="ENSCSET00000003358.1">
    <property type="protein sequence ID" value="ENSCSEP00000003313.1"/>
    <property type="gene ID" value="ENSCSEG00000002165.1"/>
</dbReference>
<dbReference type="PANTHER" id="PTHR20923:SF1">
    <property type="entry name" value="G PATCH DOMAIN AND ANKYRIN REPEAT-CONTAINING PROTEIN 1"/>
    <property type="match status" value="1"/>
</dbReference>
<proteinExistence type="predicted"/>
<evidence type="ECO:0000313" key="2">
    <source>
        <dbReference type="Ensembl" id="ENSCSEP00000003313.1"/>
    </source>
</evidence>
<dbReference type="Pfam" id="PF12796">
    <property type="entry name" value="Ank_2"/>
    <property type="match status" value="1"/>
</dbReference>
<reference evidence="2 3" key="1">
    <citation type="journal article" date="2014" name="Nat. Genet.">
        <title>Whole-genome sequence of a flatfish provides insights into ZW sex chromosome evolution and adaptation to a benthic lifestyle.</title>
        <authorList>
            <person name="Chen S."/>
            <person name="Zhang G."/>
            <person name="Shao C."/>
            <person name="Huang Q."/>
            <person name="Liu G."/>
            <person name="Zhang P."/>
            <person name="Song W."/>
            <person name="An N."/>
            <person name="Chalopin D."/>
            <person name="Volff J.N."/>
            <person name="Hong Y."/>
            <person name="Li Q."/>
            <person name="Sha Z."/>
            <person name="Zhou H."/>
            <person name="Xie M."/>
            <person name="Yu Q."/>
            <person name="Liu Y."/>
            <person name="Xiang H."/>
            <person name="Wang N."/>
            <person name="Wu K."/>
            <person name="Yang C."/>
            <person name="Zhou Q."/>
            <person name="Liao X."/>
            <person name="Yang L."/>
            <person name="Hu Q."/>
            <person name="Zhang J."/>
            <person name="Meng L."/>
            <person name="Jin L."/>
            <person name="Tian Y."/>
            <person name="Lian J."/>
            <person name="Yang J."/>
            <person name="Miao G."/>
            <person name="Liu S."/>
            <person name="Liang Z."/>
            <person name="Yan F."/>
            <person name="Li Y."/>
            <person name="Sun B."/>
            <person name="Zhang H."/>
            <person name="Zhang J."/>
            <person name="Zhu Y."/>
            <person name="Du M."/>
            <person name="Zhao Y."/>
            <person name="Schartl M."/>
            <person name="Tang Q."/>
            <person name="Wang J."/>
        </authorList>
    </citation>
    <scope>NUCLEOTIDE SEQUENCE</scope>
</reference>
<feature type="compositionally biased region" description="Basic and acidic residues" evidence="1">
    <location>
        <begin position="50"/>
        <end position="64"/>
    </location>
</feature>
<evidence type="ECO:0000313" key="3">
    <source>
        <dbReference type="Proteomes" id="UP000265120"/>
    </source>
</evidence>
<feature type="compositionally biased region" description="Polar residues" evidence="1">
    <location>
        <begin position="273"/>
        <end position="298"/>
    </location>
</feature>
<name>A0A3P8UJC5_CYNSE</name>
<sequence length="298" mass="32481">MPLHMAAFGFTPANNEDFFSAGAKQQSRCKFKSALSGEEIRNFYEGLIKGGDEEPKSSKSEFNKRTNGRSRVSKPKNRDSIRRQRRVGDAEVQRDQAGSAAPQGGGEAEATPRERSDSERCVELLGLRFLRCAHTGDIPGLRDLLSKGVDINFQDTYLWTAIMCASWSGQRAAVKLLLQHGAAWVGVVDMQGRDATHLAVEAGHKDVLEELENYGKHKPKETKSDSALQILAAQASSSPPVLVSRQPSAESAEPAGGPQAKRPKLDDEAETESAPQQVTSAQQPVIVTYTSQSHDPRK</sequence>
<dbReference type="InterPro" id="IPR039146">
    <property type="entry name" value="GPANK1"/>
</dbReference>
<organism evidence="2 3">
    <name type="scientific">Cynoglossus semilaevis</name>
    <name type="common">Tongue sole</name>
    <dbReference type="NCBI Taxonomy" id="244447"/>
    <lineage>
        <taxon>Eukaryota</taxon>
        <taxon>Metazoa</taxon>
        <taxon>Chordata</taxon>
        <taxon>Craniata</taxon>
        <taxon>Vertebrata</taxon>
        <taxon>Euteleostomi</taxon>
        <taxon>Actinopterygii</taxon>
        <taxon>Neopterygii</taxon>
        <taxon>Teleostei</taxon>
        <taxon>Neoteleostei</taxon>
        <taxon>Acanthomorphata</taxon>
        <taxon>Carangaria</taxon>
        <taxon>Pleuronectiformes</taxon>
        <taxon>Pleuronectoidei</taxon>
        <taxon>Cynoglossidae</taxon>
        <taxon>Cynoglossinae</taxon>
        <taxon>Cynoglossus</taxon>
    </lineage>
</organism>
<dbReference type="Gene3D" id="1.25.40.20">
    <property type="entry name" value="Ankyrin repeat-containing domain"/>
    <property type="match status" value="1"/>
</dbReference>
<feature type="region of interest" description="Disordered" evidence="1">
    <location>
        <begin position="236"/>
        <end position="298"/>
    </location>
</feature>
<feature type="compositionally biased region" description="Basic residues" evidence="1">
    <location>
        <begin position="66"/>
        <end position="75"/>
    </location>
</feature>
<feature type="compositionally biased region" description="Basic and acidic residues" evidence="1">
    <location>
        <begin position="76"/>
        <end position="94"/>
    </location>
</feature>
<dbReference type="PANTHER" id="PTHR20923">
    <property type="entry name" value="BAT4 PROTEIN-RELATED"/>
    <property type="match status" value="1"/>
</dbReference>
<dbReference type="SMART" id="SM00248">
    <property type="entry name" value="ANK"/>
    <property type="match status" value="2"/>
</dbReference>
<dbReference type="AlphaFoldDB" id="A0A3P8UJC5"/>
<accession>A0A3P8UJC5</accession>
<dbReference type="SUPFAM" id="SSF48403">
    <property type="entry name" value="Ankyrin repeat"/>
    <property type="match status" value="1"/>
</dbReference>
<reference evidence="2" key="2">
    <citation type="submission" date="2025-08" db="UniProtKB">
        <authorList>
            <consortium name="Ensembl"/>
        </authorList>
    </citation>
    <scope>IDENTIFICATION</scope>
</reference>
<dbReference type="Proteomes" id="UP000265120">
    <property type="component" value="Chromosome 9"/>
</dbReference>